<dbReference type="EMBL" id="JACXXJ020000005">
    <property type="protein sequence ID" value="MBF2715322.1"/>
    <property type="molecule type" value="Genomic_DNA"/>
</dbReference>
<evidence type="ECO:0000313" key="5">
    <source>
        <dbReference type="Proteomes" id="UP000655037"/>
    </source>
</evidence>
<dbReference type="InterPro" id="IPR050832">
    <property type="entry name" value="Bact_Acetyltransf"/>
</dbReference>
<dbReference type="CDD" id="cd04301">
    <property type="entry name" value="NAT_SF"/>
    <property type="match status" value="1"/>
</dbReference>
<gene>
    <name evidence="4" type="ORF">IEI95_013970</name>
</gene>
<dbReference type="GO" id="GO:0016747">
    <property type="term" value="F:acyltransferase activity, transferring groups other than amino-acyl groups"/>
    <property type="evidence" value="ECO:0007669"/>
    <property type="project" value="InterPro"/>
</dbReference>
<dbReference type="SUPFAM" id="SSF55729">
    <property type="entry name" value="Acyl-CoA N-acyltransferases (Nat)"/>
    <property type="match status" value="1"/>
</dbReference>
<organism evidence="4 5">
    <name type="scientific">Agrobacterium vitis</name>
    <name type="common">Rhizobium vitis</name>
    <dbReference type="NCBI Taxonomy" id="373"/>
    <lineage>
        <taxon>Bacteria</taxon>
        <taxon>Pseudomonadati</taxon>
        <taxon>Pseudomonadota</taxon>
        <taxon>Alphaproteobacteria</taxon>
        <taxon>Hyphomicrobiales</taxon>
        <taxon>Rhizobiaceae</taxon>
        <taxon>Rhizobium/Agrobacterium group</taxon>
        <taxon>Agrobacterium</taxon>
    </lineage>
</organism>
<comment type="caution">
    <text evidence="4">The sequence shown here is derived from an EMBL/GenBank/DDBJ whole genome shotgun (WGS) entry which is preliminary data.</text>
</comment>
<evidence type="ECO:0000256" key="1">
    <source>
        <dbReference type="ARBA" id="ARBA00022679"/>
    </source>
</evidence>
<proteinExistence type="predicted"/>
<keyword evidence="2" id="KW-0012">Acyltransferase</keyword>
<accession>A0AAE2UQD6</accession>
<evidence type="ECO:0000259" key="3">
    <source>
        <dbReference type="PROSITE" id="PS51186"/>
    </source>
</evidence>
<dbReference type="PROSITE" id="PS51186">
    <property type="entry name" value="GNAT"/>
    <property type="match status" value="1"/>
</dbReference>
<dbReference type="RefSeq" id="WP_194416588.1">
    <property type="nucleotide sequence ID" value="NZ_JACXXJ020000005.1"/>
</dbReference>
<reference evidence="4" key="1">
    <citation type="submission" date="2020-11" db="EMBL/GenBank/DDBJ databases">
        <title>Agrobacterium vitis strain K377 genome.</title>
        <authorList>
            <person name="Xi H."/>
        </authorList>
    </citation>
    <scope>NUCLEOTIDE SEQUENCE</scope>
    <source>
        <strain evidence="4">K377</strain>
    </source>
</reference>
<dbReference type="PANTHER" id="PTHR43877">
    <property type="entry name" value="AMINOALKYLPHOSPHONATE N-ACETYLTRANSFERASE-RELATED-RELATED"/>
    <property type="match status" value="1"/>
</dbReference>
<feature type="domain" description="N-acetyltransferase" evidence="3">
    <location>
        <begin position="4"/>
        <end position="165"/>
    </location>
</feature>
<dbReference type="InterPro" id="IPR016181">
    <property type="entry name" value="Acyl_CoA_acyltransferase"/>
</dbReference>
<sequence>MSALIIQPIEASNVESFHQALDAVARERRYLSMLEAPPLDRLRDFVADLKHGNNPQFVALDGARVVGWCDIRRHDREIHAHRGVLGMGIIDGYRGAGLGKRLIKTTLAASWEIGLHRVELDAHADNDRAIRLYESVGFVREGVARDAVRIDGRFVDVIHMAIIRANTA</sequence>
<dbReference type="Gene3D" id="3.40.630.30">
    <property type="match status" value="1"/>
</dbReference>
<dbReference type="AlphaFoldDB" id="A0AAE2UQD6"/>
<evidence type="ECO:0000256" key="2">
    <source>
        <dbReference type="ARBA" id="ARBA00023315"/>
    </source>
</evidence>
<evidence type="ECO:0000313" key="4">
    <source>
        <dbReference type="EMBL" id="MBF2715322.1"/>
    </source>
</evidence>
<dbReference type="Pfam" id="PF00583">
    <property type="entry name" value="Acetyltransf_1"/>
    <property type="match status" value="1"/>
</dbReference>
<dbReference type="Proteomes" id="UP000655037">
    <property type="component" value="Unassembled WGS sequence"/>
</dbReference>
<name>A0AAE2UQD6_AGRVI</name>
<dbReference type="InterPro" id="IPR000182">
    <property type="entry name" value="GNAT_dom"/>
</dbReference>
<protein>
    <submittedName>
        <fullName evidence="4">GNAT family N-acetyltransferase</fullName>
    </submittedName>
</protein>
<keyword evidence="1" id="KW-0808">Transferase</keyword>